<proteinExistence type="predicted"/>
<evidence type="ECO:0000256" key="3">
    <source>
        <dbReference type="SAM" id="MobiDB-lite"/>
    </source>
</evidence>
<organism evidence="4 5">
    <name type="scientific">Hemibagrus guttatus</name>
    <dbReference type="NCBI Taxonomy" id="175788"/>
    <lineage>
        <taxon>Eukaryota</taxon>
        <taxon>Metazoa</taxon>
        <taxon>Chordata</taxon>
        <taxon>Craniata</taxon>
        <taxon>Vertebrata</taxon>
        <taxon>Euteleostomi</taxon>
        <taxon>Actinopterygii</taxon>
        <taxon>Neopterygii</taxon>
        <taxon>Teleostei</taxon>
        <taxon>Ostariophysi</taxon>
        <taxon>Siluriformes</taxon>
        <taxon>Bagridae</taxon>
        <taxon>Hemibagrus</taxon>
    </lineage>
</organism>
<dbReference type="EMBL" id="JAUCMX010000002">
    <property type="protein sequence ID" value="KAK3554281.1"/>
    <property type="molecule type" value="Genomic_DNA"/>
</dbReference>
<dbReference type="InterPro" id="IPR001611">
    <property type="entry name" value="Leu-rich_rpt"/>
</dbReference>
<accession>A0AAE0VBD4</accession>
<keyword evidence="5" id="KW-1185">Reference proteome</keyword>
<dbReference type="PANTHER" id="PTHR48051:SF42">
    <property type="entry name" value="LEUCINE-RICH REPEAT-CONTAINING PROTEIN 18-LIKE"/>
    <property type="match status" value="1"/>
</dbReference>
<reference evidence="4" key="1">
    <citation type="submission" date="2023-06" db="EMBL/GenBank/DDBJ databases">
        <title>Male Hemibagrus guttatus genome.</title>
        <authorList>
            <person name="Bian C."/>
        </authorList>
    </citation>
    <scope>NUCLEOTIDE SEQUENCE</scope>
    <source>
        <strain evidence="4">Male_cb2023</strain>
        <tissue evidence="4">Muscle</tissue>
    </source>
</reference>
<dbReference type="AlphaFoldDB" id="A0AAE0VBD4"/>
<dbReference type="Pfam" id="PF13855">
    <property type="entry name" value="LRR_8"/>
    <property type="match status" value="2"/>
</dbReference>
<feature type="region of interest" description="Disordered" evidence="3">
    <location>
        <begin position="254"/>
        <end position="273"/>
    </location>
</feature>
<evidence type="ECO:0008006" key="6">
    <source>
        <dbReference type="Google" id="ProtNLM"/>
    </source>
</evidence>
<dbReference type="PANTHER" id="PTHR48051">
    <property type="match status" value="1"/>
</dbReference>
<dbReference type="SUPFAM" id="SSF52058">
    <property type="entry name" value="L domain-like"/>
    <property type="match status" value="1"/>
</dbReference>
<dbReference type="PROSITE" id="PS51450">
    <property type="entry name" value="LRR"/>
    <property type="match status" value="1"/>
</dbReference>
<evidence type="ECO:0000256" key="2">
    <source>
        <dbReference type="ARBA" id="ARBA00022737"/>
    </source>
</evidence>
<evidence type="ECO:0000313" key="4">
    <source>
        <dbReference type="EMBL" id="KAK3554281.1"/>
    </source>
</evidence>
<evidence type="ECO:0000256" key="1">
    <source>
        <dbReference type="ARBA" id="ARBA00022614"/>
    </source>
</evidence>
<keyword evidence="1" id="KW-0433">Leucine-rich repeat</keyword>
<dbReference type="Proteomes" id="UP001274896">
    <property type="component" value="Unassembled WGS sequence"/>
</dbReference>
<dbReference type="InterPro" id="IPR003591">
    <property type="entry name" value="Leu-rich_rpt_typical-subtyp"/>
</dbReference>
<dbReference type="GO" id="GO:0005737">
    <property type="term" value="C:cytoplasm"/>
    <property type="evidence" value="ECO:0007669"/>
    <property type="project" value="TreeGrafter"/>
</dbReference>
<evidence type="ECO:0000313" key="5">
    <source>
        <dbReference type="Proteomes" id="UP001274896"/>
    </source>
</evidence>
<name>A0AAE0VBD4_9TELE</name>
<dbReference type="SMART" id="SM00369">
    <property type="entry name" value="LRR_TYP"/>
    <property type="match status" value="4"/>
</dbReference>
<protein>
    <recommendedName>
        <fullName evidence="6">Leucine-rich repeat-containing protein 18</fullName>
    </recommendedName>
</protein>
<comment type="caution">
    <text evidence="4">The sequence shown here is derived from an EMBL/GenBank/DDBJ whole genome shotgun (WGS) entry which is preliminary data.</text>
</comment>
<keyword evidence="2" id="KW-0677">Repeat</keyword>
<gene>
    <name evidence="4" type="ORF">QTP70_020138</name>
</gene>
<dbReference type="InterPro" id="IPR050216">
    <property type="entry name" value="LRR_domain-containing"/>
</dbReference>
<dbReference type="InterPro" id="IPR032675">
    <property type="entry name" value="LRR_dom_sf"/>
</dbReference>
<dbReference type="Gene3D" id="3.80.10.10">
    <property type="entry name" value="Ribonuclease Inhibitor"/>
    <property type="match status" value="1"/>
</dbReference>
<sequence>MEKQEGIQHASDYNAIAYLQRDEGLSERLHSHKSTMAKGKKGGSKGKKITLKLAKKALRVTPEGKRRLDLSNMGIDTFPKCLLKLTDLEEVDLSRNQLKKIPDFIGQLIGVLWLDLHSNYIEQLPKSIGQLESLCHLNLCNNSLDSAGLPADIGNLRNLQTLNLGMNRLTALPPTMAALTNLRELGLFDNMITVFPECIRILPNLKKINIKRNHIAYAQKDAKDTRATEGLYLVREEDLCKLCLEKCREERQRQERKQFSDQSQRRGRLSGLITPNSVARSNQELWH</sequence>